<evidence type="ECO:0000259" key="4">
    <source>
        <dbReference type="PROSITE" id="PS50102"/>
    </source>
</evidence>
<dbReference type="PANTHER" id="PTHR48027">
    <property type="entry name" value="HETEROGENEOUS NUCLEAR RIBONUCLEOPROTEIN 87F-RELATED"/>
    <property type="match status" value="1"/>
</dbReference>
<dbReference type="SMART" id="SM00360">
    <property type="entry name" value="RRM"/>
    <property type="match status" value="1"/>
</dbReference>
<proteinExistence type="predicted"/>
<dbReference type="InterPro" id="IPR000504">
    <property type="entry name" value="RRM_dom"/>
</dbReference>
<evidence type="ECO:0000256" key="3">
    <source>
        <dbReference type="SAM" id="MobiDB-lite"/>
    </source>
</evidence>
<feature type="region of interest" description="Disordered" evidence="3">
    <location>
        <begin position="152"/>
        <end position="284"/>
    </location>
</feature>
<keyword evidence="6" id="KW-1185">Reference proteome</keyword>
<dbReference type="EMBL" id="VIBQ01000014">
    <property type="protein sequence ID" value="KAB8349825.1"/>
    <property type="molecule type" value="Genomic_DNA"/>
</dbReference>
<feature type="compositionally biased region" description="Basic and acidic residues" evidence="3">
    <location>
        <begin position="164"/>
        <end position="237"/>
    </location>
</feature>
<gene>
    <name evidence="5" type="ORF">FH972_023838</name>
</gene>
<feature type="domain" description="RRM" evidence="4">
    <location>
        <begin position="38"/>
        <end position="116"/>
    </location>
</feature>
<dbReference type="GO" id="GO:0003723">
    <property type="term" value="F:RNA binding"/>
    <property type="evidence" value="ECO:0007669"/>
    <property type="project" value="UniProtKB-UniRule"/>
</dbReference>
<feature type="region of interest" description="Disordered" evidence="3">
    <location>
        <begin position="110"/>
        <end position="130"/>
    </location>
</feature>
<dbReference type="AlphaFoldDB" id="A0A5N6KWC0"/>
<dbReference type="InterPro" id="IPR035979">
    <property type="entry name" value="RBD_domain_sf"/>
</dbReference>
<organism evidence="5 6">
    <name type="scientific">Carpinus fangiana</name>
    <dbReference type="NCBI Taxonomy" id="176857"/>
    <lineage>
        <taxon>Eukaryota</taxon>
        <taxon>Viridiplantae</taxon>
        <taxon>Streptophyta</taxon>
        <taxon>Embryophyta</taxon>
        <taxon>Tracheophyta</taxon>
        <taxon>Spermatophyta</taxon>
        <taxon>Magnoliopsida</taxon>
        <taxon>eudicotyledons</taxon>
        <taxon>Gunneridae</taxon>
        <taxon>Pentapetalae</taxon>
        <taxon>rosids</taxon>
        <taxon>fabids</taxon>
        <taxon>Fagales</taxon>
        <taxon>Betulaceae</taxon>
        <taxon>Carpinus</taxon>
    </lineage>
</organism>
<dbReference type="CDD" id="cd00590">
    <property type="entry name" value="RRM_SF"/>
    <property type="match status" value="1"/>
</dbReference>
<dbReference type="OrthoDB" id="266138at2759"/>
<accession>A0A5N6KWC0</accession>
<name>A0A5N6KWC0_9ROSI</name>
<dbReference type="Pfam" id="PF00076">
    <property type="entry name" value="RRM_1"/>
    <property type="match status" value="1"/>
</dbReference>
<dbReference type="Gene3D" id="3.30.70.330">
    <property type="match status" value="1"/>
</dbReference>
<dbReference type="InterPro" id="IPR052462">
    <property type="entry name" value="SLIRP/GR-RBP-like"/>
</dbReference>
<comment type="caution">
    <text evidence="5">The sequence shown here is derived from an EMBL/GenBank/DDBJ whole genome shotgun (WGS) entry which is preliminary data.</text>
</comment>
<dbReference type="PROSITE" id="PS50102">
    <property type="entry name" value="RRM"/>
    <property type="match status" value="1"/>
</dbReference>
<evidence type="ECO:0000256" key="1">
    <source>
        <dbReference type="ARBA" id="ARBA00022884"/>
    </source>
</evidence>
<evidence type="ECO:0000313" key="6">
    <source>
        <dbReference type="Proteomes" id="UP000327013"/>
    </source>
</evidence>
<evidence type="ECO:0000256" key="2">
    <source>
        <dbReference type="PROSITE-ProRule" id="PRU00176"/>
    </source>
</evidence>
<sequence length="284" mass="31637">MTTAVTAMAKMTAHAAPRPVVVIAWTPDDEEEAQNTGTNLFVTGIHPKLTEADITDLFKDYGEVERTNIMRDPHTKDSRGFGFVNMASRDDADKAKEALQGTVLEGRTLSIEKARRAKPRGPTPGKYYGPPKREHWLHFLRRKFRLTFVIGDDTRGGRRPGGRYGDRYEDRRGYGGRRDDPYGGYRGPRDDRGGGRDYDRYDDRGYGGRRGGDRRERYDDRDRGYGRDDRYGGDRRGGGGGGGGRDYERAPRDPYAAADSTGGGSGGGYDRAPPPPADDRYASR</sequence>
<dbReference type="Proteomes" id="UP000327013">
    <property type="component" value="Unassembled WGS sequence"/>
</dbReference>
<evidence type="ECO:0000313" key="5">
    <source>
        <dbReference type="EMBL" id="KAB8349825.1"/>
    </source>
</evidence>
<protein>
    <recommendedName>
        <fullName evidence="4">RRM domain-containing protein</fullName>
    </recommendedName>
</protein>
<keyword evidence="1 2" id="KW-0694">RNA-binding</keyword>
<dbReference type="InterPro" id="IPR012677">
    <property type="entry name" value="Nucleotide-bd_a/b_plait_sf"/>
</dbReference>
<dbReference type="SUPFAM" id="SSF54928">
    <property type="entry name" value="RNA-binding domain, RBD"/>
    <property type="match status" value="1"/>
</dbReference>
<reference evidence="5 6" key="1">
    <citation type="submission" date="2019-06" db="EMBL/GenBank/DDBJ databases">
        <title>A chromosomal-level reference genome of Carpinus fangiana (Coryloideae, Betulaceae).</title>
        <authorList>
            <person name="Yang X."/>
            <person name="Wang Z."/>
            <person name="Zhang L."/>
            <person name="Hao G."/>
            <person name="Liu J."/>
            <person name="Yang Y."/>
        </authorList>
    </citation>
    <scope>NUCLEOTIDE SEQUENCE [LARGE SCALE GENOMIC DNA]</scope>
    <source>
        <strain evidence="5">Cfa_2016G</strain>
        <tissue evidence="5">Leaf</tissue>
    </source>
</reference>